<sequence>MEDTTLDFQHFEPTEAPTRGNAAVLEINQGNIYNRVSENPVGSDIKSSESEPSNSFWSFEYYQQFFDVDTDQVKNRIIWGMIPRPGVSYINTIIKPKPDLYGPFWISVTLIFTIAVSGNVANYLQFAPLGNYHWKYDFHIISFAATAIFLYSFVVPLLLWGFIKWNDSSQNLSVTFLELLCVYGYSLGIYIPVAILWVIQISWFQWILVLLGATMSGFVLLTAVAPVLAGPKKCVVLCIVLLLHFTLAVGFMLYFFHVPSIKSSPVPATILATDSIQVSKT</sequence>
<evidence type="ECO:0000259" key="7">
    <source>
        <dbReference type="Pfam" id="PF04893"/>
    </source>
</evidence>
<evidence type="ECO:0000313" key="9">
    <source>
        <dbReference type="Proteomes" id="UP001372834"/>
    </source>
</evidence>
<dbReference type="GO" id="GO:0016192">
    <property type="term" value="P:vesicle-mediated transport"/>
    <property type="evidence" value="ECO:0007669"/>
    <property type="project" value="InterPro"/>
</dbReference>
<keyword evidence="3 6" id="KW-0812">Transmembrane</keyword>
<dbReference type="Proteomes" id="UP001372834">
    <property type="component" value="Unassembled WGS sequence"/>
</dbReference>
<feature type="transmembrane region" description="Helical" evidence="6">
    <location>
        <begin position="140"/>
        <end position="163"/>
    </location>
</feature>
<name>A0AAN8PC65_POLSC</name>
<dbReference type="PANTHER" id="PTHR12822:SF2">
    <property type="entry name" value="PROTEIN YIPF"/>
    <property type="match status" value="1"/>
</dbReference>
<dbReference type="InterPro" id="IPR039765">
    <property type="entry name" value="Yip5/YIPF1/YIPF2"/>
</dbReference>
<dbReference type="PANTHER" id="PTHR12822">
    <property type="entry name" value="PROTEIN YIPF"/>
    <property type="match status" value="1"/>
</dbReference>
<organism evidence="8 9">
    <name type="scientific">Polyplax serrata</name>
    <name type="common">Common mouse louse</name>
    <dbReference type="NCBI Taxonomy" id="468196"/>
    <lineage>
        <taxon>Eukaryota</taxon>
        <taxon>Metazoa</taxon>
        <taxon>Ecdysozoa</taxon>
        <taxon>Arthropoda</taxon>
        <taxon>Hexapoda</taxon>
        <taxon>Insecta</taxon>
        <taxon>Pterygota</taxon>
        <taxon>Neoptera</taxon>
        <taxon>Paraneoptera</taxon>
        <taxon>Psocodea</taxon>
        <taxon>Troctomorpha</taxon>
        <taxon>Phthiraptera</taxon>
        <taxon>Anoplura</taxon>
        <taxon>Polyplacidae</taxon>
        <taxon>Polyplax</taxon>
    </lineage>
</organism>
<evidence type="ECO:0000256" key="5">
    <source>
        <dbReference type="ARBA" id="ARBA00023136"/>
    </source>
</evidence>
<reference evidence="8 9" key="1">
    <citation type="submission" date="2023-10" db="EMBL/GenBank/DDBJ databases">
        <title>Genomes of two closely related lineages of the louse Polyplax serrata with different host specificities.</title>
        <authorList>
            <person name="Martinu J."/>
            <person name="Tarabai H."/>
            <person name="Stefka J."/>
            <person name="Hypsa V."/>
        </authorList>
    </citation>
    <scope>NUCLEOTIDE SEQUENCE [LARGE SCALE GENOMIC DNA]</scope>
    <source>
        <strain evidence="8">HR10_N</strain>
    </source>
</reference>
<evidence type="ECO:0000313" key="8">
    <source>
        <dbReference type="EMBL" id="KAK6625835.1"/>
    </source>
</evidence>
<evidence type="ECO:0000256" key="3">
    <source>
        <dbReference type="ARBA" id="ARBA00022692"/>
    </source>
</evidence>
<evidence type="ECO:0000256" key="4">
    <source>
        <dbReference type="ARBA" id="ARBA00022989"/>
    </source>
</evidence>
<dbReference type="EMBL" id="JAWJWE010000037">
    <property type="protein sequence ID" value="KAK6625835.1"/>
    <property type="molecule type" value="Genomic_DNA"/>
</dbReference>
<feature type="transmembrane region" description="Helical" evidence="6">
    <location>
        <begin position="100"/>
        <end position="120"/>
    </location>
</feature>
<evidence type="ECO:0000256" key="6">
    <source>
        <dbReference type="RuleBase" id="RU361264"/>
    </source>
</evidence>
<proteinExistence type="inferred from homology"/>
<accession>A0AAN8PC65</accession>
<comment type="caution">
    <text evidence="8">The sequence shown here is derived from an EMBL/GenBank/DDBJ whole genome shotgun (WGS) entry which is preliminary data.</text>
</comment>
<comment type="subcellular location">
    <subcellularLocation>
        <location evidence="6">Golgi apparatus membrane</location>
        <topology evidence="6">Multi-pass membrane protein</topology>
    </subcellularLocation>
    <subcellularLocation>
        <location evidence="1">Membrane</location>
        <topology evidence="1">Multi-pass membrane protein</topology>
    </subcellularLocation>
</comment>
<dbReference type="Pfam" id="PF04893">
    <property type="entry name" value="Yip1"/>
    <property type="match status" value="1"/>
</dbReference>
<keyword evidence="4 6" id="KW-1133">Transmembrane helix</keyword>
<feature type="transmembrane region" description="Helical" evidence="6">
    <location>
        <begin position="175"/>
        <end position="197"/>
    </location>
</feature>
<protein>
    <recommendedName>
        <fullName evidence="6">Protein YIPF</fullName>
    </recommendedName>
</protein>
<evidence type="ECO:0000256" key="1">
    <source>
        <dbReference type="ARBA" id="ARBA00004141"/>
    </source>
</evidence>
<dbReference type="GO" id="GO:0000139">
    <property type="term" value="C:Golgi membrane"/>
    <property type="evidence" value="ECO:0007669"/>
    <property type="project" value="UniProtKB-SubCell"/>
</dbReference>
<dbReference type="InterPro" id="IPR006977">
    <property type="entry name" value="Yip1_dom"/>
</dbReference>
<feature type="transmembrane region" description="Helical" evidence="6">
    <location>
        <begin position="235"/>
        <end position="256"/>
    </location>
</feature>
<dbReference type="AlphaFoldDB" id="A0AAN8PC65"/>
<gene>
    <name evidence="8" type="ORF">RUM43_006134</name>
</gene>
<dbReference type="GO" id="GO:0031267">
    <property type="term" value="F:small GTPase binding"/>
    <property type="evidence" value="ECO:0007669"/>
    <property type="project" value="InterPro"/>
</dbReference>
<feature type="transmembrane region" description="Helical" evidence="6">
    <location>
        <begin position="203"/>
        <end position="228"/>
    </location>
</feature>
<feature type="domain" description="Yip1" evidence="7">
    <location>
        <begin position="79"/>
        <end position="249"/>
    </location>
</feature>
<evidence type="ECO:0000256" key="2">
    <source>
        <dbReference type="ARBA" id="ARBA00010596"/>
    </source>
</evidence>
<comment type="similarity">
    <text evidence="2 6">Belongs to the YIP1 family.</text>
</comment>
<keyword evidence="5 6" id="KW-0472">Membrane</keyword>